<accession>A0A8E0RW74</accession>
<dbReference type="SMART" id="SM00501">
    <property type="entry name" value="BRIGHT"/>
    <property type="match status" value="1"/>
</dbReference>
<keyword evidence="1" id="KW-0805">Transcription regulation</keyword>
<comment type="caution">
    <text evidence="5">The sequence shown here is derived from an EMBL/GenBank/DDBJ whole genome shotgun (WGS) entry which is preliminary data.</text>
</comment>
<keyword evidence="2" id="KW-0804">Transcription</keyword>
<dbReference type="InterPro" id="IPR052406">
    <property type="entry name" value="Chromatin_Remodeling_Comp"/>
</dbReference>
<proteinExistence type="predicted"/>
<dbReference type="OrthoDB" id="1938591at2759"/>
<evidence type="ECO:0000256" key="3">
    <source>
        <dbReference type="ARBA" id="ARBA00023242"/>
    </source>
</evidence>
<reference evidence="5" key="1">
    <citation type="submission" date="2019-05" db="EMBL/GenBank/DDBJ databases">
        <title>Annotation for the trematode Fasciolopsis buski.</title>
        <authorList>
            <person name="Choi Y.-J."/>
        </authorList>
    </citation>
    <scope>NUCLEOTIDE SEQUENCE</scope>
    <source>
        <strain evidence="5">HT</strain>
        <tissue evidence="5">Whole worm</tissue>
    </source>
</reference>
<dbReference type="PANTHER" id="PTHR22970">
    <property type="entry name" value="AT-RICH INTERACTIVE DOMAIN-CONTAINING PROTEIN 2"/>
    <property type="match status" value="1"/>
</dbReference>
<evidence type="ECO:0000259" key="4">
    <source>
        <dbReference type="PROSITE" id="PS51011"/>
    </source>
</evidence>
<keyword evidence="6" id="KW-1185">Reference proteome</keyword>
<dbReference type="PANTHER" id="PTHR22970:SF14">
    <property type="entry name" value="AT-RICH INTERACTIVE DOMAIN-CONTAINING PROTEIN 2"/>
    <property type="match status" value="1"/>
</dbReference>
<dbReference type="AlphaFoldDB" id="A0A8E0RW74"/>
<sequence length="168" mass="18693">MVSLICMITNLSISQYTNCTPRVLGHPIKLSELFTAVVVRGGYRVVCELRLWNDVARALCLPSACTNSSVGLRRIYYQYLSKHEISEFPSLSETYLAQNYVDFSSTDVVASDSSRMPATPVERNLGIDQHLPSGELSHSNHHSFTDFSDSLNRSSRTGLQVSLNCSIE</sequence>
<evidence type="ECO:0000256" key="1">
    <source>
        <dbReference type="ARBA" id="ARBA00023015"/>
    </source>
</evidence>
<dbReference type="GO" id="GO:0003677">
    <property type="term" value="F:DNA binding"/>
    <property type="evidence" value="ECO:0007669"/>
    <property type="project" value="InterPro"/>
</dbReference>
<name>A0A8E0RW74_9TREM</name>
<evidence type="ECO:0000313" key="5">
    <source>
        <dbReference type="EMBL" id="KAA0189780.1"/>
    </source>
</evidence>
<dbReference type="SMART" id="SM01014">
    <property type="entry name" value="ARID"/>
    <property type="match status" value="1"/>
</dbReference>
<dbReference type="Pfam" id="PF01388">
    <property type="entry name" value="ARID"/>
    <property type="match status" value="1"/>
</dbReference>
<gene>
    <name evidence="5" type="ORF">FBUS_07365</name>
</gene>
<dbReference type="SUPFAM" id="SSF46774">
    <property type="entry name" value="ARID-like"/>
    <property type="match status" value="1"/>
</dbReference>
<dbReference type="InterPro" id="IPR036431">
    <property type="entry name" value="ARID_dom_sf"/>
</dbReference>
<dbReference type="PROSITE" id="PS51011">
    <property type="entry name" value="ARID"/>
    <property type="match status" value="1"/>
</dbReference>
<evidence type="ECO:0000313" key="6">
    <source>
        <dbReference type="Proteomes" id="UP000728185"/>
    </source>
</evidence>
<dbReference type="InterPro" id="IPR001606">
    <property type="entry name" value="ARID_dom"/>
</dbReference>
<organism evidence="5 6">
    <name type="scientific">Fasciolopsis buskii</name>
    <dbReference type="NCBI Taxonomy" id="27845"/>
    <lineage>
        <taxon>Eukaryota</taxon>
        <taxon>Metazoa</taxon>
        <taxon>Spiralia</taxon>
        <taxon>Lophotrochozoa</taxon>
        <taxon>Platyhelminthes</taxon>
        <taxon>Trematoda</taxon>
        <taxon>Digenea</taxon>
        <taxon>Plagiorchiida</taxon>
        <taxon>Echinostomata</taxon>
        <taxon>Echinostomatoidea</taxon>
        <taxon>Fasciolidae</taxon>
        <taxon>Fasciolopsis</taxon>
    </lineage>
</organism>
<dbReference type="CDD" id="cd16100">
    <property type="entry name" value="ARID"/>
    <property type="match status" value="1"/>
</dbReference>
<dbReference type="Gene3D" id="1.10.150.60">
    <property type="entry name" value="ARID DNA-binding domain"/>
    <property type="match status" value="1"/>
</dbReference>
<dbReference type="Proteomes" id="UP000728185">
    <property type="component" value="Unassembled WGS sequence"/>
</dbReference>
<protein>
    <recommendedName>
        <fullName evidence="4">ARID domain-containing protein</fullName>
    </recommendedName>
</protein>
<dbReference type="EMBL" id="LUCM01007527">
    <property type="protein sequence ID" value="KAA0189780.1"/>
    <property type="molecule type" value="Genomic_DNA"/>
</dbReference>
<feature type="domain" description="ARID" evidence="4">
    <location>
        <begin position="1"/>
        <end position="88"/>
    </location>
</feature>
<keyword evidence="3" id="KW-0539">Nucleus</keyword>
<evidence type="ECO:0000256" key="2">
    <source>
        <dbReference type="ARBA" id="ARBA00023163"/>
    </source>
</evidence>